<accession>A0A1I7XHK5</accession>
<dbReference type="AlphaFoldDB" id="A0A1I7XHK5"/>
<dbReference type="Proteomes" id="UP000095283">
    <property type="component" value="Unplaced"/>
</dbReference>
<dbReference type="WBParaSite" id="Hba_16993">
    <property type="protein sequence ID" value="Hba_16993"/>
    <property type="gene ID" value="Hba_16993"/>
</dbReference>
<protein>
    <submittedName>
        <fullName evidence="2">RNase III domain-containing protein</fullName>
    </submittedName>
</protein>
<organism evidence="1 2">
    <name type="scientific">Heterorhabditis bacteriophora</name>
    <name type="common">Entomopathogenic nematode worm</name>
    <dbReference type="NCBI Taxonomy" id="37862"/>
    <lineage>
        <taxon>Eukaryota</taxon>
        <taxon>Metazoa</taxon>
        <taxon>Ecdysozoa</taxon>
        <taxon>Nematoda</taxon>
        <taxon>Chromadorea</taxon>
        <taxon>Rhabditida</taxon>
        <taxon>Rhabditina</taxon>
        <taxon>Rhabditomorpha</taxon>
        <taxon>Strongyloidea</taxon>
        <taxon>Heterorhabditidae</taxon>
        <taxon>Heterorhabditis</taxon>
    </lineage>
</organism>
<keyword evidence="1" id="KW-1185">Reference proteome</keyword>
<evidence type="ECO:0000313" key="2">
    <source>
        <dbReference type="WBParaSite" id="Hba_16993"/>
    </source>
</evidence>
<sequence>MVIDTRERLQSTVFTMEKVITDGRGLNVPRSGGMALSIAIVGPSILCDGPPVADLTLDSVYLSAADVINRTRLDLVSYYFANGNMLAAKNLLALITSPSTDGRLTSIDLKVLGGYCIALGVQSPFPMQGPSSHEMIPDQKVAFRSENIARNVVDGLPITSREKLTEKVVTERFVKSLLRQFPNVQNEEIRLRIDALLLFLCATVPGIKEELVRNGVDEPRLRPMATATIKATTPPPGTPILKALLKPENPFWTVITSFNAQEIKSALSTLEHFVLPYGNKVEWDASANSYATEIGQLAVANKKRILLEAIKVQTCIMNSRILVAHESMDAQVFDLHMRTVKGVFNDASVVNTSNSSQLITQVLAFALNAGEWDFVLGKIEWGFIYHEY</sequence>
<evidence type="ECO:0000313" key="1">
    <source>
        <dbReference type="Proteomes" id="UP000095283"/>
    </source>
</evidence>
<name>A0A1I7XHK5_HETBA</name>
<reference evidence="2" key="1">
    <citation type="submission" date="2016-11" db="UniProtKB">
        <authorList>
            <consortium name="WormBaseParasite"/>
        </authorList>
    </citation>
    <scope>IDENTIFICATION</scope>
</reference>
<proteinExistence type="predicted"/>